<dbReference type="AlphaFoldDB" id="A0A7D5IP43"/>
<dbReference type="EMBL" id="CP058316">
    <property type="protein sequence ID" value="QLD10481.1"/>
    <property type="molecule type" value="Genomic_DNA"/>
</dbReference>
<name>A0A7D5IP43_9MICO</name>
<dbReference type="Proteomes" id="UP000509638">
    <property type="component" value="Chromosome"/>
</dbReference>
<feature type="chain" id="PRO_5039583500" description="Lipoprotein" evidence="1">
    <location>
        <begin position="21"/>
        <end position="173"/>
    </location>
</feature>
<protein>
    <recommendedName>
        <fullName evidence="4">Lipoprotein</fullName>
    </recommendedName>
</protein>
<keyword evidence="1" id="KW-0732">Signal</keyword>
<evidence type="ECO:0000313" key="3">
    <source>
        <dbReference type="Proteomes" id="UP000509638"/>
    </source>
</evidence>
<sequence length="173" mass="17218">MTVTRWAAAVAGTVVTVLLAGGCATVGAPGFASPSAPTPSAASPTAACPVQAGVELPEDCAPYDPDAAMALNDAYRQRMPSSNASPAATAVLVDEVRARLEDARADGSWSEESVRAVLEKAGLSDIQTRTGAGDVLFGAVPPGGGCVFGALEEQAVTVEAGGYILDGGCLPAQ</sequence>
<gene>
    <name evidence="2" type="ORF">HW566_00985</name>
</gene>
<evidence type="ECO:0008006" key="4">
    <source>
        <dbReference type="Google" id="ProtNLM"/>
    </source>
</evidence>
<accession>A0A7D5IP43</accession>
<reference evidence="2 3" key="1">
    <citation type="submission" date="2020-06" db="EMBL/GenBank/DDBJ databases">
        <authorList>
            <person name="Jo H."/>
        </authorList>
    </citation>
    <scope>NUCLEOTIDE SEQUENCE [LARGE SCALE GENOMIC DNA]</scope>
    <source>
        <strain evidence="2 3">I46</strain>
    </source>
</reference>
<feature type="signal peptide" evidence="1">
    <location>
        <begin position="1"/>
        <end position="20"/>
    </location>
</feature>
<organism evidence="2 3">
    <name type="scientific">Microbacterium oleivorans</name>
    <dbReference type="NCBI Taxonomy" id="273677"/>
    <lineage>
        <taxon>Bacteria</taxon>
        <taxon>Bacillati</taxon>
        <taxon>Actinomycetota</taxon>
        <taxon>Actinomycetes</taxon>
        <taxon>Micrococcales</taxon>
        <taxon>Microbacteriaceae</taxon>
        <taxon>Microbacterium</taxon>
    </lineage>
</organism>
<evidence type="ECO:0000313" key="2">
    <source>
        <dbReference type="EMBL" id="QLD10481.1"/>
    </source>
</evidence>
<evidence type="ECO:0000256" key="1">
    <source>
        <dbReference type="SAM" id="SignalP"/>
    </source>
</evidence>
<dbReference type="RefSeq" id="WP_178009617.1">
    <property type="nucleotide sequence ID" value="NZ_CP058316.1"/>
</dbReference>
<dbReference type="PROSITE" id="PS51257">
    <property type="entry name" value="PROKAR_LIPOPROTEIN"/>
    <property type="match status" value="1"/>
</dbReference>
<proteinExistence type="predicted"/>